<evidence type="ECO:0000313" key="2">
    <source>
        <dbReference type="Proteomes" id="UP000006637"/>
    </source>
</evidence>
<name>Q1AWS2_RUBXD</name>
<accession>Q1AWS2</accession>
<proteinExistence type="predicted"/>
<gene>
    <name evidence="1" type="ordered locus">Rxyl_1190</name>
</gene>
<protein>
    <submittedName>
        <fullName evidence="1">Uncharacterized protein</fullName>
    </submittedName>
</protein>
<dbReference type="KEGG" id="rxy:Rxyl_1190"/>
<organism evidence="1 2">
    <name type="scientific">Rubrobacter xylanophilus (strain DSM 9941 / JCM 11954 / NBRC 16129 / PRD-1)</name>
    <dbReference type="NCBI Taxonomy" id="266117"/>
    <lineage>
        <taxon>Bacteria</taxon>
        <taxon>Bacillati</taxon>
        <taxon>Actinomycetota</taxon>
        <taxon>Rubrobacteria</taxon>
        <taxon>Rubrobacterales</taxon>
        <taxon>Rubrobacteraceae</taxon>
        <taxon>Rubrobacter</taxon>
    </lineage>
</organism>
<evidence type="ECO:0000313" key="1">
    <source>
        <dbReference type="EMBL" id="ABG04156.1"/>
    </source>
</evidence>
<sequence>MRCPGCGRAYSGPGLFLLYSDESGVRCGGCGEVLVPASGEPGGGARPVLLPAGLAGSDLHARLAALPGVEVGFCGGGAVRPAPASALAGAGKSAGR</sequence>
<keyword evidence="2" id="KW-1185">Reference proteome</keyword>
<dbReference type="STRING" id="266117.Rxyl_1190"/>
<dbReference type="HOGENOM" id="CLU_2357984_0_0_11"/>
<reference evidence="1 2" key="1">
    <citation type="submission" date="2006-06" db="EMBL/GenBank/DDBJ databases">
        <title>Complete sequence of Rubrobacter xylanophilus DSM 9941.</title>
        <authorList>
            <consortium name="US DOE Joint Genome Institute"/>
            <person name="Copeland A."/>
            <person name="Lucas S."/>
            <person name="Lapidus A."/>
            <person name="Barry K."/>
            <person name="Detter J.C."/>
            <person name="Glavina del Rio T."/>
            <person name="Hammon N."/>
            <person name="Israni S."/>
            <person name="Dalin E."/>
            <person name="Tice H."/>
            <person name="Pitluck S."/>
            <person name="Munk A.C."/>
            <person name="Brettin T."/>
            <person name="Bruce D."/>
            <person name="Han C."/>
            <person name="Tapia R."/>
            <person name="Gilna P."/>
            <person name="Schmutz J."/>
            <person name="Larimer F."/>
            <person name="Land M."/>
            <person name="Hauser L."/>
            <person name="Kyrpides N."/>
            <person name="Lykidis A."/>
            <person name="da Costa M.S."/>
            <person name="Rainey F.A."/>
            <person name="Empadinhas N."/>
            <person name="Jolivet E."/>
            <person name="Battista J.R."/>
            <person name="Richardson P."/>
        </authorList>
    </citation>
    <scope>NUCLEOTIDE SEQUENCE [LARGE SCALE GENOMIC DNA]</scope>
    <source>
        <strain evidence="2">DSM 9941 / NBRC 16129 / PRD-1</strain>
    </source>
</reference>
<dbReference type="AlphaFoldDB" id="Q1AWS2"/>
<dbReference type="EMBL" id="CP000386">
    <property type="protein sequence ID" value="ABG04156.1"/>
    <property type="molecule type" value="Genomic_DNA"/>
</dbReference>
<dbReference type="Proteomes" id="UP000006637">
    <property type="component" value="Chromosome"/>
</dbReference>